<protein>
    <submittedName>
        <fullName evidence="1">Uncharacterized protein</fullName>
    </submittedName>
</protein>
<evidence type="ECO:0000313" key="2">
    <source>
        <dbReference type="Proteomes" id="UP000829685"/>
    </source>
</evidence>
<dbReference type="Proteomes" id="UP000829685">
    <property type="component" value="Unassembled WGS sequence"/>
</dbReference>
<reference evidence="1" key="1">
    <citation type="submission" date="2021-03" db="EMBL/GenBank/DDBJ databases">
        <title>Revisited historic fungal species revealed as producer of novel bioactive compounds through whole genome sequencing and comparative genomics.</title>
        <authorList>
            <person name="Vignolle G.A."/>
            <person name="Hochenegger N."/>
            <person name="Mach R.L."/>
            <person name="Mach-Aigner A.R."/>
            <person name="Javad Rahimi M."/>
            <person name="Salim K.A."/>
            <person name="Chan C.M."/>
            <person name="Lim L.B.L."/>
            <person name="Cai F."/>
            <person name="Druzhinina I.S."/>
            <person name="U'Ren J.M."/>
            <person name="Derntl C."/>
        </authorList>
    </citation>
    <scope>NUCLEOTIDE SEQUENCE</scope>
    <source>
        <strain evidence="1">TUCIM 5799</strain>
    </source>
</reference>
<dbReference type="InterPro" id="IPR021822">
    <property type="entry name" value="DUF3405"/>
</dbReference>
<dbReference type="Pfam" id="PF11885">
    <property type="entry name" value="DUF3405"/>
    <property type="match status" value="1"/>
</dbReference>
<gene>
    <name evidence="1" type="ORF">JX265_013237</name>
</gene>
<comment type="caution">
    <text evidence="1">The sequence shown here is derived from an EMBL/GenBank/DDBJ whole genome shotgun (WGS) entry which is preliminary data.</text>
</comment>
<dbReference type="PANTHER" id="PTHR36205">
    <property type="entry name" value="CHROMOSOME 19, WHOLE GENOME SHOTGUN SEQUENCE"/>
    <property type="match status" value="1"/>
</dbReference>
<name>A0A9P9W8V9_9PEZI</name>
<sequence length="582" mass="66866">MLKLWFAQDCEPLWCLSAIFFHVHTIRPHQPLLDASLDFTIQTAYLMLSHTRRGYATGCFALALTILILFPTDRLNRASYHPTQAPGNSVAQDTACQIWTDWVAPAISHHHLDQSKRPILGDAAVFGKADQCSSSRSRLDVYMHSQHHNFTKVKWGQLQHRCASGGHGPTEGYLNNVREIWQQPPKFTSTEEEDERNHHSNQRERTAIVLRTWDNYQYTEARLVWLRALISETSLHSHGHFQVFFLVNIKDGNMQLEEDTVAYEQLLQQSVPMEFRDMALLYNERTLRKWYPKVEEHRAQDQMYQALQIFSHQFAQFDFIWQLEMDLRVTGHMYDTLTSATAFAVDQPRRNLWSRNGRFYLPELFDYSYQKFAISVDSEQSSSEVWGPVHTTDFTPKGPPVRTKEDSTWGVGEQADLISFMPLIDPIGTDWIYEDSVQGFADGLATPRRASFVSMTRSSRSLLRLVHQAQRERGQWVVSEATLETFALLHGLKAVFVPHPVSFTSNITAQELDEAIHRGPQHSKAGGKSPSLLYTKHGYVDGPWPASSYWWSGNDAGKIWHAYLQGECLPPMFLHPVKDENS</sequence>
<dbReference type="PANTHER" id="PTHR36205:SF2">
    <property type="entry name" value="MAJOR FACILITATOR SUPERFAMILY TRANSPORTER"/>
    <property type="match status" value="1"/>
</dbReference>
<keyword evidence="2" id="KW-1185">Reference proteome</keyword>
<evidence type="ECO:0000313" key="1">
    <source>
        <dbReference type="EMBL" id="KAI1851490.1"/>
    </source>
</evidence>
<accession>A0A9P9W8V9</accession>
<proteinExistence type="predicted"/>
<dbReference type="EMBL" id="JAFIMR010000065">
    <property type="protein sequence ID" value="KAI1851490.1"/>
    <property type="molecule type" value="Genomic_DNA"/>
</dbReference>
<dbReference type="AlphaFoldDB" id="A0A9P9W8V9"/>
<organism evidence="1 2">
    <name type="scientific">Neoarthrinium moseri</name>
    <dbReference type="NCBI Taxonomy" id="1658444"/>
    <lineage>
        <taxon>Eukaryota</taxon>
        <taxon>Fungi</taxon>
        <taxon>Dikarya</taxon>
        <taxon>Ascomycota</taxon>
        <taxon>Pezizomycotina</taxon>
        <taxon>Sordariomycetes</taxon>
        <taxon>Xylariomycetidae</taxon>
        <taxon>Amphisphaeriales</taxon>
        <taxon>Apiosporaceae</taxon>
        <taxon>Neoarthrinium</taxon>
    </lineage>
</organism>